<proteinExistence type="predicted"/>
<accession>A0A6A4IYG3</accession>
<evidence type="ECO:0000313" key="1">
    <source>
        <dbReference type="EMBL" id="KAF6201928.1"/>
    </source>
</evidence>
<evidence type="ECO:0000313" key="2">
    <source>
        <dbReference type="Proteomes" id="UP000466442"/>
    </source>
</evidence>
<keyword evidence="2" id="KW-1185">Reference proteome</keyword>
<protein>
    <submittedName>
        <fullName evidence="1">Uncharacterized protein</fullName>
    </submittedName>
</protein>
<dbReference type="Proteomes" id="UP000466442">
    <property type="component" value="Linkage Group LG12"/>
</dbReference>
<sequence>MWSREVTGIIRTSFVLLFVVNSLVTELTAKSTTPRLQKNGNQLIKDLPKKERVKYENLLKKAVEDHRMQIMTATYKEREKGKEALLESTKNKETVMGFYSKYFFCFLHFHVSKKGKVHTVKGFTKNLCVPIFDKSDHASTIALYQKQLNAYKHVGAIVTKKTSR</sequence>
<reference evidence="1" key="1">
    <citation type="journal article" date="2021" name="Mol. Ecol. Resour.">
        <title>Apolygus lucorum genome provides insights into omnivorousness and mesophyll feeding.</title>
        <authorList>
            <person name="Liu Y."/>
            <person name="Liu H."/>
            <person name="Wang H."/>
            <person name="Huang T."/>
            <person name="Liu B."/>
            <person name="Yang B."/>
            <person name="Yin L."/>
            <person name="Li B."/>
            <person name="Zhang Y."/>
            <person name="Zhang S."/>
            <person name="Jiang F."/>
            <person name="Zhang X."/>
            <person name="Ren Y."/>
            <person name="Wang B."/>
            <person name="Wang S."/>
            <person name="Lu Y."/>
            <person name="Wu K."/>
            <person name="Fan W."/>
            <person name="Wang G."/>
        </authorList>
    </citation>
    <scope>NUCLEOTIDE SEQUENCE</scope>
    <source>
        <strain evidence="1">12Hb</strain>
    </source>
</reference>
<gene>
    <name evidence="1" type="ORF">GE061_004324</name>
</gene>
<comment type="caution">
    <text evidence="1">The sequence shown here is derived from an EMBL/GenBank/DDBJ whole genome shotgun (WGS) entry which is preliminary data.</text>
</comment>
<dbReference type="EMBL" id="WIXP02000012">
    <property type="protein sequence ID" value="KAF6201928.1"/>
    <property type="molecule type" value="Genomic_DNA"/>
</dbReference>
<organism evidence="1 2">
    <name type="scientific">Apolygus lucorum</name>
    <name type="common">Small green plant bug</name>
    <name type="synonym">Lygocoris lucorum</name>
    <dbReference type="NCBI Taxonomy" id="248454"/>
    <lineage>
        <taxon>Eukaryota</taxon>
        <taxon>Metazoa</taxon>
        <taxon>Ecdysozoa</taxon>
        <taxon>Arthropoda</taxon>
        <taxon>Hexapoda</taxon>
        <taxon>Insecta</taxon>
        <taxon>Pterygota</taxon>
        <taxon>Neoptera</taxon>
        <taxon>Paraneoptera</taxon>
        <taxon>Hemiptera</taxon>
        <taxon>Heteroptera</taxon>
        <taxon>Panheteroptera</taxon>
        <taxon>Cimicomorpha</taxon>
        <taxon>Miridae</taxon>
        <taxon>Mirini</taxon>
        <taxon>Apolygus</taxon>
    </lineage>
</organism>
<dbReference type="AlphaFoldDB" id="A0A6A4IYG3"/>
<name>A0A6A4IYG3_APOLU</name>